<dbReference type="AlphaFoldDB" id="A0A0D0A060"/>
<evidence type="ECO:0000313" key="4">
    <source>
        <dbReference type="EMBL" id="KIK31529.1"/>
    </source>
</evidence>
<proteinExistence type="predicted"/>
<dbReference type="Pfam" id="PF00400">
    <property type="entry name" value="WD40"/>
    <property type="match status" value="1"/>
</dbReference>
<feature type="non-terminal residue" evidence="4">
    <location>
        <position position="368"/>
    </location>
</feature>
<accession>A0A0D0A060</accession>
<dbReference type="Gene3D" id="2.130.10.10">
    <property type="entry name" value="YVTN repeat-like/Quinoprotein amine dehydrogenase"/>
    <property type="match status" value="1"/>
</dbReference>
<dbReference type="InterPro" id="IPR001680">
    <property type="entry name" value="WD40_rpt"/>
</dbReference>
<dbReference type="PROSITE" id="PS50294">
    <property type="entry name" value="WD_REPEATS_REGION"/>
    <property type="match status" value="1"/>
</dbReference>
<feature type="repeat" description="WD" evidence="3">
    <location>
        <begin position="318"/>
        <end position="359"/>
    </location>
</feature>
<evidence type="ECO:0000256" key="3">
    <source>
        <dbReference type="PROSITE-ProRule" id="PRU00221"/>
    </source>
</evidence>
<keyword evidence="5" id="KW-1185">Reference proteome</keyword>
<dbReference type="EMBL" id="KN836904">
    <property type="protein sequence ID" value="KIK31529.1"/>
    <property type="molecule type" value="Genomic_DNA"/>
</dbReference>
<dbReference type="PANTHER" id="PTHR22847:SF637">
    <property type="entry name" value="WD REPEAT DOMAIN 5B"/>
    <property type="match status" value="1"/>
</dbReference>
<dbReference type="GO" id="GO:1990234">
    <property type="term" value="C:transferase complex"/>
    <property type="evidence" value="ECO:0007669"/>
    <property type="project" value="UniProtKB-ARBA"/>
</dbReference>
<dbReference type="Proteomes" id="UP000054485">
    <property type="component" value="Unassembled WGS sequence"/>
</dbReference>
<dbReference type="STRING" id="930992.A0A0D0A060"/>
<keyword evidence="2" id="KW-0677">Repeat</keyword>
<dbReference type="InterPro" id="IPR015943">
    <property type="entry name" value="WD40/YVTN_repeat-like_dom_sf"/>
</dbReference>
<dbReference type="OrthoDB" id="3265377at2759"/>
<dbReference type="SMART" id="SM00320">
    <property type="entry name" value="WD40"/>
    <property type="match status" value="1"/>
</dbReference>
<dbReference type="PROSITE" id="PS50082">
    <property type="entry name" value="WD_REPEATS_2"/>
    <property type="match status" value="1"/>
</dbReference>
<keyword evidence="1 3" id="KW-0853">WD repeat</keyword>
<gene>
    <name evidence="4" type="ORF">CY34DRAFT_275367</name>
</gene>
<evidence type="ECO:0000256" key="2">
    <source>
        <dbReference type="ARBA" id="ARBA00022737"/>
    </source>
</evidence>
<reference evidence="4 5" key="1">
    <citation type="submission" date="2014-04" db="EMBL/GenBank/DDBJ databases">
        <authorList>
            <consortium name="DOE Joint Genome Institute"/>
            <person name="Kuo A."/>
            <person name="Ruytinx J."/>
            <person name="Rineau F."/>
            <person name="Colpaert J."/>
            <person name="Kohler A."/>
            <person name="Nagy L.G."/>
            <person name="Floudas D."/>
            <person name="Copeland A."/>
            <person name="Barry K.W."/>
            <person name="Cichocki N."/>
            <person name="Veneault-Fourrey C."/>
            <person name="LaButti K."/>
            <person name="Lindquist E.A."/>
            <person name="Lipzen A."/>
            <person name="Lundell T."/>
            <person name="Morin E."/>
            <person name="Murat C."/>
            <person name="Sun H."/>
            <person name="Tunlid A."/>
            <person name="Henrissat B."/>
            <person name="Grigoriev I.V."/>
            <person name="Hibbett D.S."/>
            <person name="Martin F."/>
            <person name="Nordberg H.P."/>
            <person name="Cantor M.N."/>
            <person name="Hua S.X."/>
        </authorList>
    </citation>
    <scope>NUCLEOTIDE SEQUENCE [LARGE SCALE GENOMIC DNA]</scope>
    <source>
        <strain evidence="4 5">UH-Slu-Lm8-n1</strain>
    </source>
</reference>
<dbReference type="InterPro" id="IPR036322">
    <property type="entry name" value="WD40_repeat_dom_sf"/>
</dbReference>
<dbReference type="InParanoid" id="A0A0D0A060"/>
<name>A0A0D0A060_9AGAM</name>
<evidence type="ECO:0000313" key="5">
    <source>
        <dbReference type="Proteomes" id="UP000054485"/>
    </source>
</evidence>
<dbReference type="SUPFAM" id="SSF50978">
    <property type="entry name" value="WD40 repeat-like"/>
    <property type="match status" value="1"/>
</dbReference>
<dbReference type="PANTHER" id="PTHR22847">
    <property type="entry name" value="WD40 REPEAT PROTEIN"/>
    <property type="match status" value="1"/>
</dbReference>
<reference evidence="5" key="2">
    <citation type="submission" date="2015-01" db="EMBL/GenBank/DDBJ databases">
        <title>Evolutionary Origins and Diversification of the Mycorrhizal Mutualists.</title>
        <authorList>
            <consortium name="DOE Joint Genome Institute"/>
            <consortium name="Mycorrhizal Genomics Consortium"/>
            <person name="Kohler A."/>
            <person name="Kuo A."/>
            <person name="Nagy L.G."/>
            <person name="Floudas D."/>
            <person name="Copeland A."/>
            <person name="Barry K.W."/>
            <person name="Cichocki N."/>
            <person name="Veneault-Fourrey C."/>
            <person name="LaButti K."/>
            <person name="Lindquist E.A."/>
            <person name="Lipzen A."/>
            <person name="Lundell T."/>
            <person name="Morin E."/>
            <person name="Murat C."/>
            <person name="Riley R."/>
            <person name="Ohm R."/>
            <person name="Sun H."/>
            <person name="Tunlid A."/>
            <person name="Henrissat B."/>
            <person name="Grigoriev I.V."/>
            <person name="Hibbett D.S."/>
            <person name="Martin F."/>
        </authorList>
    </citation>
    <scope>NUCLEOTIDE SEQUENCE [LARGE SCALE GENOMIC DNA]</scope>
    <source>
        <strain evidence="5">UH-Slu-Lm8-n1</strain>
    </source>
</reference>
<dbReference type="HOGENOM" id="CLU_000288_6_0_1"/>
<protein>
    <submittedName>
        <fullName evidence="4">Unplaced genomic scaffold CY34scaffold_1773, whole genome shotgun sequence</fullName>
    </submittedName>
</protein>
<sequence length="368" mass="41231">MECYQAVVSRDPAERSPLLHDMYRLILTGIMHEESSLHPPKLRLTKLARFRSVMGQILGTTEPLPLASLNAMRDHFPEKEDKFDVMLMVKYMGSLLSGTTNADSPIRPLHASFRDFLTNERSSREFFIDLSKAQRNLAFASLRVMEHGLRFNICDLKSSYLPNSEDPGLQERIKKCILPHLSYSSRFWTSHVHTTAFDKELVNEVKLLFGHERLFFWLEVLALINALSGAVPALSLIPQWLKGHPEFKDVSSTAMDVQSFIQVFGGTILHSTPHLYVSALPFLPANSPLSKHLSARFPNTLHVASGRIMNWPVAQAVLFGHTSSVSSVSFSPDGTRILTGSWDNTVRLWDAGTGEPVGEPLRGHTDSV</sequence>
<evidence type="ECO:0000256" key="1">
    <source>
        <dbReference type="ARBA" id="ARBA00022574"/>
    </source>
</evidence>
<organism evidence="4 5">
    <name type="scientific">Suillus luteus UH-Slu-Lm8-n1</name>
    <dbReference type="NCBI Taxonomy" id="930992"/>
    <lineage>
        <taxon>Eukaryota</taxon>
        <taxon>Fungi</taxon>
        <taxon>Dikarya</taxon>
        <taxon>Basidiomycota</taxon>
        <taxon>Agaricomycotina</taxon>
        <taxon>Agaricomycetes</taxon>
        <taxon>Agaricomycetidae</taxon>
        <taxon>Boletales</taxon>
        <taxon>Suillineae</taxon>
        <taxon>Suillaceae</taxon>
        <taxon>Suillus</taxon>
    </lineage>
</organism>